<dbReference type="AlphaFoldDB" id="A0A0S4JNZ3"/>
<dbReference type="VEuPathDB" id="TriTrypDB:BSAL_41670"/>
<keyword evidence="1 2" id="KW-0812">Transmembrane</keyword>
<evidence type="ECO:0000256" key="1">
    <source>
        <dbReference type="SAM" id="Phobius"/>
    </source>
</evidence>
<proteinExistence type="predicted"/>
<accession>A0A0S4JNZ3</accession>
<evidence type="ECO:0000313" key="2">
    <source>
        <dbReference type="EMBL" id="CUG93266.1"/>
    </source>
</evidence>
<gene>
    <name evidence="2" type="ORF">BSAL_41670</name>
</gene>
<keyword evidence="3" id="KW-1185">Reference proteome</keyword>
<feature type="transmembrane region" description="Helical" evidence="1">
    <location>
        <begin position="21"/>
        <end position="42"/>
    </location>
</feature>
<keyword evidence="1" id="KW-1133">Transmembrane helix</keyword>
<name>A0A0S4JNZ3_BODSA</name>
<organism evidence="2 3">
    <name type="scientific">Bodo saltans</name>
    <name type="common">Flagellated protozoan</name>
    <dbReference type="NCBI Taxonomy" id="75058"/>
    <lineage>
        <taxon>Eukaryota</taxon>
        <taxon>Discoba</taxon>
        <taxon>Euglenozoa</taxon>
        <taxon>Kinetoplastea</taxon>
        <taxon>Metakinetoplastina</taxon>
        <taxon>Eubodonida</taxon>
        <taxon>Bodonidae</taxon>
        <taxon>Bodo</taxon>
    </lineage>
</organism>
<reference evidence="3" key="1">
    <citation type="submission" date="2015-09" db="EMBL/GenBank/DDBJ databases">
        <authorList>
            <consortium name="Pathogen Informatics"/>
        </authorList>
    </citation>
    <scope>NUCLEOTIDE SEQUENCE [LARGE SCALE GENOMIC DNA]</scope>
    <source>
        <strain evidence="3">Lake Konstanz</strain>
    </source>
</reference>
<evidence type="ECO:0000313" key="3">
    <source>
        <dbReference type="Proteomes" id="UP000051952"/>
    </source>
</evidence>
<keyword evidence="1" id="KW-0472">Membrane</keyword>
<protein>
    <submittedName>
        <fullName evidence="2">Transmembrane protein, putative</fullName>
    </submittedName>
</protein>
<sequence>MQDIKKSINSDTQSWFKMNERIIHVYCIAGIVALVYAVQYQYHGLEVKVARALESSQTTSELLVGAMSGKVFTKKVRRVARKKRIEPSS</sequence>
<dbReference type="EMBL" id="CYKH01002134">
    <property type="protein sequence ID" value="CUG93266.1"/>
    <property type="molecule type" value="Genomic_DNA"/>
</dbReference>
<dbReference type="Proteomes" id="UP000051952">
    <property type="component" value="Unassembled WGS sequence"/>
</dbReference>